<dbReference type="EMBL" id="UINC01205229">
    <property type="protein sequence ID" value="SVE26306.1"/>
    <property type="molecule type" value="Genomic_DNA"/>
</dbReference>
<feature type="non-terminal residue" evidence="1">
    <location>
        <position position="36"/>
    </location>
</feature>
<sequence>VYVIVPGNITHSGNKHNNEVGGLWTLMGGECLLKAT</sequence>
<organism evidence="1">
    <name type="scientific">marine metagenome</name>
    <dbReference type="NCBI Taxonomy" id="408172"/>
    <lineage>
        <taxon>unclassified sequences</taxon>
        <taxon>metagenomes</taxon>
        <taxon>ecological metagenomes</taxon>
    </lineage>
</organism>
<feature type="non-terminal residue" evidence="1">
    <location>
        <position position="1"/>
    </location>
</feature>
<accession>A0A383C1J6</accession>
<evidence type="ECO:0000313" key="1">
    <source>
        <dbReference type="EMBL" id="SVE26306.1"/>
    </source>
</evidence>
<dbReference type="AlphaFoldDB" id="A0A383C1J6"/>
<proteinExistence type="predicted"/>
<reference evidence="1" key="1">
    <citation type="submission" date="2018-05" db="EMBL/GenBank/DDBJ databases">
        <authorList>
            <person name="Lanie J.A."/>
            <person name="Ng W.-L."/>
            <person name="Kazmierczak K.M."/>
            <person name="Andrzejewski T.M."/>
            <person name="Davidsen T.M."/>
            <person name="Wayne K.J."/>
            <person name="Tettelin H."/>
            <person name="Glass J.I."/>
            <person name="Rusch D."/>
            <person name="Podicherti R."/>
            <person name="Tsui H.-C.T."/>
            <person name="Winkler M.E."/>
        </authorList>
    </citation>
    <scope>NUCLEOTIDE SEQUENCE</scope>
</reference>
<gene>
    <name evidence="1" type="ORF">METZ01_LOCUS479160</name>
</gene>
<name>A0A383C1J6_9ZZZZ</name>
<protein>
    <submittedName>
        <fullName evidence="1">Uncharacterized protein</fullName>
    </submittedName>
</protein>